<feature type="region of interest" description="Disordered" evidence="3">
    <location>
        <begin position="402"/>
        <end position="469"/>
    </location>
</feature>
<evidence type="ECO:0000313" key="7">
    <source>
        <dbReference type="Proteomes" id="UP000570595"/>
    </source>
</evidence>
<feature type="domain" description="RING-type" evidence="4">
    <location>
        <begin position="4"/>
        <end position="51"/>
    </location>
</feature>
<dbReference type="GO" id="GO:0061630">
    <property type="term" value="F:ubiquitin protein ligase activity"/>
    <property type="evidence" value="ECO:0007669"/>
    <property type="project" value="TreeGrafter"/>
</dbReference>
<feature type="region of interest" description="Disordered" evidence="3">
    <location>
        <begin position="326"/>
        <end position="345"/>
    </location>
</feature>
<accession>A0A7J6MAT0</accession>
<name>A0A7J6MAT0_PEROL</name>
<dbReference type="InterPro" id="IPR013083">
    <property type="entry name" value="Znf_RING/FYVE/PHD"/>
</dbReference>
<dbReference type="Gene3D" id="3.30.40.10">
    <property type="entry name" value="Zinc/RING finger domain, C3HC4 (zinc finger)"/>
    <property type="match status" value="1"/>
</dbReference>
<keyword evidence="2" id="KW-0175">Coiled coil</keyword>
<organism evidence="5 7">
    <name type="scientific">Perkinsus olseni</name>
    <name type="common">Perkinsus atlanticus</name>
    <dbReference type="NCBI Taxonomy" id="32597"/>
    <lineage>
        <taxon>Eukaryota</taxon>
        <taxon>Sar</taxon>
        <taxon>Alveolata</taxon>
        <taxon>Perkinsozoa</taxon>
        <taxon>Perkinsea</taxon>
        <taxon>Perkinsida</taxon>
        <taxon>Perkinsidae</taxon>
        <taxon>Perkinsus</taxon>
    </lineage>
</organism>
<dbReference type="GO" id="GO:0008270">
    <property type="term" value="F:zinc ion binding"/>
    <property type="evidence" value="ECO:0007669"/>
    <property type="project" value="UniProtKB-KW"/>
</dbReference>
<dbReference type="GO" id="GO:0031297">
    <property type="term" value="P:replication fork processing"/>
    <property type="evidence" value="ECO:0007669"/>
    <property type="project" value="TreeGrafter"/>
</dbReference>
<dbReference type="SMART" id="SM00184">
    <property type="entry name" value="RING"/>
    <property type="match status" value="1"/>
</dbReference>
<evidence type="ECO:0000313" key="8">
    <source>
        <dbReference type="Proteomes" id="UP000572268"/>
    </source>
</evidence>
<dbReference type="GO" id="GO:0005634">
    <property type="term" value="C:nucleus"/>
    <property type="evidence" value="ECO:0007669"/>
    <property type="project" value="TreeGrafter"/>
</dbReference>
<feature type="compositionally biased region" description="Polar residues" evidence="3">
    <location>
        <begin position="284"/>
        <end position="297"/>
    </location>
</feature>
<dbReference type="PANTHER" id="PTHR46569:SF1">
    <property type="entry name" value="E3 UBIQUITIN-PROTEIN LIGASE RFWD3-RELATED"/>
    <property type="match status" value="1"/>
</dbReference>
<feature type="compositionally biased region" description="Low complexity" evidence="3">
    <location>
        <begin position="406"/>
        <end position="419"/>
    </location>
</feature>
<keyword evidence="1" id="KW-0863">Zinc-finger</keyword>
<feature type="compositionally biased region" description="Polar residues" evidence="3">
    <location>
        <begin position="370"/>
        <end position="380"/>
    </location>
</feature>
<dbReference type="GO" id="GO:0016567">
    <property type="term" value="P:protein ubiquitination"/>
    <property type="evidence" value="ECO:0007669"/>
    <property type="project" value="TreeGrafter"/>
</dbReference>
<dbReference type="PANTHER" id="PTHR46569">
    <property type="entry name" value="E3 UBIQUITIN-PROTEIN LIGASE TRAIP"/>
    <property type="match status" value="1"/>
</dbReference>
<dbReference type="Proteomes" id="UP000572268">
    <property type="component" value="Unassembled WGS sequence"/>
</dbReference>
<feature type="compositionally biased region" description="Polar residues" evidence="3">
    <location>
        <begin position="458"/>
        <end position="469"/>
    </location>
</feature>
<gene>
    <name evidence="6" type="ORF">FOL46_004996</name>
    <name evidence="5" type="ORF">FOZ61_005965</name>
</gene>
<dbReference type="OrthoDB" id="8062037at2759"/>
<dbReference type="PROSITE" id="PS50089">
    <property type="entry name" value="ZF_RING_2"/>
    <property type="match status" value="1"/>
</dbReference>
<dbReference type="InterPro" id="IPR001841">
    <property type="entry name" value="Znf_RING"/>
</dbReference>
<dbReference type="EMBL" id="JABANN010000030">
    <property type="protein sequence ID" value="KAF4674434.1"/>
    <property type="molecule type" value="Genomic_DNA"/>
</dbReference>
<reference evidence="7 8" key="1">
    <citation type="submission" date="2020-04" db="EMBL/GenBank/DDBJ databases">
        <title>Perkinsus olseni comparative genomics.</title>
        <authorList>
            <person name="Bogema D.R."/>
        </authorList>
    </citation>
    <scope>NUCLEOTIDE SEQUENCE [LARGE SCALE GENOMIC DNA]</scope>
    <source>
        <strain evidence="5">ATCC PRA-179</strain>
        <strain evidence="6">ATCC PRA-31</strain>
    </source>
</reference>
<feature type="region of interest" description="Disordered" evidence="3">
    <location>
        <begin position="358"/>
        <end position="380"/>
    </location>
</feature>
<dbReference type="AlphaFoldDB" id="A0A7J6MAT0"/>
<sequence>MSTCSICMDPVGAVGPHGEVPQLVATDCKHVYHEQCLSQWMKRSPTCPECKAEQKNKPVRLKPEVQSLEDHLLPHDPDTVARLQADIADIERENEKLEERVEGVESVTESLTEECEAAEGELERLRASLRRAKREKQSAEERMYTVEQEMQMKLEELRSIQGAVREDMPVREPRPEVKRLRDGIVSNRNIDVLLRAVEQEWHQLLESYRRPEEDLEVLTAELNAVEEELQEARANCRSPVAKRKKVGLTAHERVMRRGLERQLTGSREQSVLQRMRTLAGGDARQQQPKESQPSLQPNPGVLQRHATRVMGASQLSEVLQPAAAPLPKLRRTATEETGSSETCPLEDLLGNLLEVEEAQPSAPAKARAEQSVSAPSAANNRRNHLVLGDLVGPAGSSCSYLPQGASGPSSSSTVTGPVVELSSDSDVGEAAPRPAKAPLKRRRVGGRAGSSQQSQRQITDFFNSASSGG</sequence>
<evidence type="ECO:0000256" key="2">
    <source>
        <dbReference type="SAM" id="Coils"/>
    </source>
</evidence>
<dbReference type="InterPro" id="IPR052639">
    <property type="entry name" value="TRAIP_ubiq-protein_ligase"/>
</dbReference>
<dbReference type="EMBL" id="JABAHT010000033">
    <property type="protein sequence ID" value="KAF4668712.1"/>
    <property type="molecule type" value="Genomic_DNA"/>
</dbReference>
<proteinExistence type="predicted"/>
<dbReference type="GO" id="GO:0090734">
    <property type="term" value="C:site of DNA damage"/>
    <property type="evidence" value="ECO:0007669"/>
    <property type="project" value="TreeGrafter"/>
</dbReference>
<feature type="region of interest" description="Disordered" evidence="3">
    <location>
        <begin position="277"/>
        <end position="300"/>
    </location>
</feature>
<comment type="caution">
    <text evidence="5">The sequence shown here is derived from an EMBL/GenBank/DDBJ whole genome shotgun (WGS) entry which is preliminary data.</text>
</comment>
<protein>
    <recommendedName>
        <fullName evidence="4">RING-type domain-containing protein</fullName>
    </recommendedName>
</protein>
<evidence type="ECO:0000259" key="4">
    <source>
        <dbReference type="PROSITE" id="PS50089"/>
    </source>
</evidence>
<dbReference type="Pfam" id="PF13639">
    <property type="entry name" value="zf-RING_2"/>
    <property type="match status" value="1"/>
</dbReference>
<dbReference type="Proteomes" id="UP000570595">
    <property type="component" value="Unassembled WGS sequence"/>
</dbReference>
<evidence type="ECO:0000256" key="3">
    <source>
        <dbReference type="SAM" id="MobiDB-lite"/>
    </source>
</evidence>
<feature type="coiled-coil region" evidence="2">
    <location>
        <begin position="80"/>
        <end position="156"/>
    </location>
</feature>
<dbReference type="SUPFAM" id="SSF57850">
    <property type="entry name" value="RING/U-box"/>
    <property type="match status" value="1"/>
</dbReference>
<keyword evidence="1" id="KW-0862">Zinc</keyword>
<keyword evidence="1" id="KW-0479">Metal-binding</keyword>
<evidence type="ECO:0000256" key="1">
    <source>
        <dbReference type="PROSITE-ProRule" id="PRU00175"/>
    </source>
</evidence>
<feature type="coiled-coil region" evidence="2">
    <location>
        <begin position="208"/>
        <end position="235"/>
    </location>
</feature>
<evidence type="ECO:0000313" key="6">
    <source>
        <dbReference type="EMBL" id="KAF4674434.1"/>
    </source>
</evidence>
<evidence type="ECO:0000313" key="5">
    <source>
        <dbReference type="EMBL" id="KAF4668712.1"/>
    </source>
</evidence>